<evidence type="ECO:0000313" key="3">
    <source>
        <dbReference type="Proteomes" id="UP000000759"/>
    </source>
</evidence>
<feature type="region of interest" description="Disordered" evidence="1">
    <location>
        <begin position="200"/>
        <end position="224"/>
    </location>
</feature>
<dbReference type="AlphaFoldDB" id="B7FTU6"/>
<reference evidence="3" key="2">
    <citation type="submission" date="2008-08" db="EMBL/GenBank/DDBJ databases">
        <authorList>
            <consortium name="Diatom Consortium"/>
            <person name="Grigoriev I."/>
            <person name="Grimwood J."/>
            <person name="Kuo A."/>
            <person name="Otillar R.P."/>
            <person name="Salamov A."/>
            <person name="Detter J.C."/>
            <person name="Lindquist E."/>
            <person name="Shapiro H."/>
            <person name="Lucas S."/>
            <person name="Glavina del Rio T."/>
            <person name="Pitluck S."/>
            <person name="Rokhsar D."/>
            <person name="Bowler C."/>
        </authorList>
    </citation>
    <scope>GENOME REANNOTATION</scope>
    <source>
        <strain evidence="3">CCAP 1055/1</strain>
    </source>
</reference>
<dbReference type="OMA" id="EVAICTV"/>
<keyword evidence="3" id="KW-1185">Reference proteome</keyword>
<dbReference type="EMBL" id="CM000607">
    <property type="protein sequence ID" value="EEC50146.1"/>
    <property type="molecule type" value="Genomic_DNA"/>
</dbReference>
<gene>
    <name evidence="2" type="ORF">PHATRDRAFT_44357</name>
</gene>
<organism evidence="2 3">
    <name type="scientific">Phaeodactylum tricornutum (strain CCAP 1055/1)</name>
    <dbReference type="NCBI Taxonomy" id="556484"/>
    <lineage>
        <taxon>Eukaryota</taxon>
        <taxon>Sar</taxon>
        <taxon>Stramenopiles</taxon>
        <taxon>Ochrophyta</taxon>
        <taxon>Bacillariophyta</taxon>
        <taxon>Bacillariophyceae</taxon>
        <taxon>Bacillariophycidae</taxon>
        <taxon>Naviculales</taxon>
        <taxon>Phaeodactylaceae</taxon>
        <taxon>Phaeodactylum</taxon>
    </lineage>
</organism>
<sequence length="278" mass="30463">MSGVEAEDAKKEVAECEKEIGTIKALLRGLGPAPEDESESNEFKVAFLKVEGLPEEAKPVLKLQISSPVEEATLSEIFDPLAEDTSKMMAVFRAVETNQATMSIEASDADIPLGNAEEVYDLGPLTKFDGMDPKKEYVNELSVKIVPEDGEVAICTVQLRVTYVPSNKDKREELYEQLNKTSQRKAQAVNKLRQVALAASRDAPAGSAGQNKKPAVKPGFLNKPNKEPTKMEAWYNRTLGPDSLLRKLFPVAKNYVLFFGIVGVFHFKGQALALPPPV</sequence>
<dbReference type="OrthoDB" id="44608at2759"/>
<dbReference type="PaxDb" id="2850-Phatr44357"/>
<protein>
    <submittedName>
        <fullName evidence="2">Uncharacterized protein</fullName>
    </submittedName>
</protein>
<reference evidence="2 3" key="1">
    <citation type="journal article" date="2008" name="Nature">
        <title>The Phaeodactylum genome reveals the evolutionary history of diatom genomes.</title>
        <authorList>
            <person name="Bowler C."/>
            <person name="Allen A.E."/>
            <person name="Badger J.H."/>
            <person name="Grimwood J."/>
            <person name="Jabbari K."/>
            <person name="Kuo A."/>
            <person name="Maheswari U."/>
            <person name="Martens C."/>
            <person name="Maumus F."/>
            <person name="Otillar R.P."/>
            <person name="Rayko E."/>
            <person name="Salamov A."/>
            <person name="Vandepoele K."/>
            <person name="Beszteri B."/>
            <person name="Gruber A."/>
            <person name="Heijde M."/>
            <person name="Katinka M."/>
            <person name="Mock T."/>
            <person name="Valentin K."/>
            <person name="Verret F."/>
            <person name="Berges J.A."/>
            <person name="Brownlee C."/>
            <person name="Cadoret J.P."/>
            <person name="Chiovitti A."/>
            <person name="Choi C.J."/>
            <person name="Coesel S."/>
            <person name="De Martino A."/>
            <person name="Detter J.C."/>
            <person name="Durkin C."/>
            <person name="Falciatore A."/>
            <person name="Fournet J."/>
            <person name="Haruta M."/>
            <person name="Huysman M.J."/>
            <person name="Jenkins B.D."/>
            <person name="Jiroutova K."/>
            <person name="Jorgensen R.E."/>
            <person name="Joubert Y."/>
            <person name="Kaplan A."/>
            <person name="Kroger N."/>
            <person name="Kroth P.G."/>
            <person name="La Roche J."/>
            <person name="Lindquist E."/>
            <person name="Lommer M."/>
            <person name="Martin-Jezequel V."/>
            <person name="Lopez P.J."/>
            <person name="Lucas S."/>
            <person name="Mangogna M."/>
            <person name="McGinnis K."/>
            <person name="Medlin L.K."/>
            <person name="Montsant A."/>
            <person name="Oudot-Le Secq M.P."/>
            <person name="Napoli C."/>
            <person name="Obornik M."/>
            <person name="Parker M.S."/>
            <person name="Petit J.L."/>
            <person name="Porcel B.M."/>
            <person name="Poulsen N."/>
            <person name="Robison M."/>
            <person name="Rychlewski L."/>
            <person name="Rynearson T.A."/>
            <person name="Schmutz J."/>
            <person name="Shapiro H."/>
            <person name="Siaut M."/>
            <person name="Stanley M."/>
            <person name="Sussman M.R."/>
            <person name="Taylor A.R."/>
            <person name="Vardi A."/>
            <person name="von Dassow P."/>
            <person name="Vyverman W."/>
            <person name="Willis A."/>
            <person name="Wyrwicz L.S."/>
            <person name="Rokhsar D.S."/>
            <person name="Weissenbach J."/>
            <person name="Armbrust E.V."/>
            <person name="Green B.R."/>
            <person name="Van de Peer Y."/>
            <person name="Grigoriev I.V."/>
        </authorList>
    </citation>
    <scope>NUCLEOTIDE SEQUENCE [LARGE SCALE GENOMIC DNA]</scope>
    <source>
        <strain evidence="2 3">CCAP 1055/1</strain>
    </source>
</reference>
<dbReference type="Proteomes" id="UP000000759">
    <property type="component" value="Chromosome 4"/>
</dbReference>
<accession>B7FTU6</accession>
<proteinExistence type="predicted"/>
<dbReference type="HOGENOM" id="CLU_1002760_0_0_1"/>
<dbReference type="InParanoid" id="B7FTU6"/>
<evidence type="ECO:0000256" key="1">
    <source>
        <dbReference type="SAM" id="MobiDB-lite"/>
    </source>
</evidence>
<dbReference type="KEGG" id="pti:PHATRDRAFT_44357"/>
<dbReference type="GeneID" id="7197835"/>
<name>B7FTU6_PHATC</name>
<dbReference type="eggNOG" id="ENOG502SRPM">
    <property type="taxonomic scope" value="Eukaryota"/>
</dbReference>
<dbReference type="RefSeq" id="XP_002178481.1">
    <property type="nucleotide sequence ID" value="XM_002178445.1"/>
</dbReference>
<evidence type="ECO:0000313" key="2">
    <source>
        <dbReference type="EMBL" id="EEC50146.1"/>
    </source>
</evidence>